<accession>A0AAU9U4Q2</accession>
<evidence type="ECO:0000313" key="2">
    <source>
        <dbReference type="EMBL" id="CAH2094819.1"/>
    </source>
</evidence>
<gene>
    <name evidence="2" type="ORF">EEDITHA_LOCUS10350</name>
</gene>
<evidence type="ECO:0000313" key="3">
    <source>
        <dbReference type="Proteomes" id="UP001153954"/>
    </source>
</evidence>
<evidence type="ECO:0000256" key="1">
    <source>
        <dbReference type="SAM" id="MobiDB-lite"/>
    </source>
</evidence>
<dbReference type="AlphaFoldDB" id="A0AAU9U4Q2"/>
<organism evidence="2 3">
    <name type="scientific">Euphydryas editha</name>
    <name type="common">Edith's checkerspot</name>
    <dbReference type="NCBI Taxonomy" id="104508"/>
    <lineage>
        <taxon>Eukaryota</taxon>
        <taxon>Metazoa</taxon>
        <taxon>Ecdysozoa</taxon>
        <taxon>Arthropoda</taxon>
        <taxon>Hexapoda</taxon>
        <taxon>Insecta</taxon>
        <taxon>Pterygota</taxon>
        <taxon>Neoptera</taxon>
        <taxon>Endopterygota</taxon>
        <taxon>Lepidoptera</taxon>
        <taxon>Glossata</taxon>
        <taxon>Ditrysia</taxon>
        <taxon>Papilionoidea</taxon>
        <taxon>Nymphalidae</taxon>
        <taxon>Nymphalinae</taxon>
        <taxon>Euphydryas</taxon>
    </lineage>
</organism>
<keyword evidence="3" id="KW-1185">Reference proteome</keyword>
<sequence>MSALRTAPGCGARSCSGGRPGQRVQLVRHERAAHGAGLRRALVLRRPRVVLLVLLVLTEHAAARALRLPPAQPGQRVQLVRHERAAHGAGLRRALVLRRPRVVLLVLLVLTEHAAARALRLPPAQPGQRVQLVRHERAAHGAGLRRALVLRRPRVVLLVLLVLTEHAAARALRLPPAQPGQRVQLVRHERAAHGAGLRRALVLRRPRVVLLVLLVLTEHAAARALRLPPAQPGQRVQLVRHERAAHGAGLRRALVLRRPRVVLLVLLVLTEHAAARALRLPPAQPGQRVQLVRHERAAHGAGLRRALVLRRPRVVLLSQRVQLVRHERAAHGAGLRRALVLRRPRVVLLVLLVLTEHAAARALRLPPAQPGQRVQLVRHERAAHGAGLRRALVLRRPRVVLLVLLVLTEHAAARALRLPPAQPGQRVQLVRHERAAHGAGLRRALVLRRPRVVLLVLLVLTEHAAARALRLPPAQPGQRVQLVRHERAAHGAGLRRALVLRRPRVVLLVLLVLTEHAAARALRLPPAQPGQRVQLVRHERAVHGAGLRRALVLRRPRVVLLVLLVLTEHAAARALRLPPAQPGQRVQLVRHERAAHGAGLRRALVLRRPRVVLLVLLVLTEHAAARALRLPPAQPGQRVQLVRHERAAHGAGLRRALVLRRPRVVLLVLLVLTEHAAARALRLPPAQPGQRVQLVRHERAAHGAGLRRALVLRRPRVVLLVLLVLTEHAAARALRLPPAQPGQRVQLVRHERAAHGAGLRRALVLRRPRVVLLVLLVLTEHAAARALRLPPAQPGQRVQLVRHERAAHGAGLRRALVLRRPRVVLLVLLVLTEHAAARALRLPPAQPGQRVQLVRHERAAHGAGLRRALVLRRPRVVLLVLLVLTEHAAARALRLPPAQPGQRVQLVRHERAAHGAGLRRALVLRRPRVVLLVLLVLTEHAAARALRLPPAQPGQRVQLYSPSTPPRGRCASRQRSQASACSWCGMSALRTAPGCGARSCSGGRVLYY</sequence>
<reference evidence="2" key="1">
    <citation type="submission" date="2022-03" db="EMBL/GenBank/DDBJ databases">
        <authorList>
            <person name="Tunstrom K."/>
        </authorList>
    </citation>
    <scope>NUCLEOTIDE SEQUENCE</scope>
</reference>
<dbReference type="Proteomes" id="UP001153954">
    <property type="component" value="Unassembled WGS sequence"/>
</dbReference>
<feature type="region of interest" description="Disordered" evidence="1">
    <location>
        <begin position="1"/>
        <end position="20"/>
    </location>
</feature>
<name>A0AAU9U4Q2_EUPED</name>
<proteinExistence type="predicted"/>
<protein>
    <submittedName>
        <fullName evidence="2">Uncharacterized protein</fullName>
    </submittedName>
</protein>
<comment type="caution">
    <text evidence="2">The sequence shown here is derived from an EMBL/GenBank/DDBJ whole genome shotgun (WGS) entry which is preliminary data.</text>
</comment>
<dbReference type="EMBL" id="CAKOGL010000014">
    <property type="protein sequence ID" value="CAH2094819.1"/>
    <property type="molecule type" value="Genomic_DNA"/>
</dbReference>